<organism evidence="1 2">
    <name type="scientific">Pararobbsia silviterrae</name>
    <dbReference type="NCBI Taxonomy" id="1792498"/>
    <lineage>
        <taxon>Bacteria</taxon>
        <taxon>Pseudomonadati</taxon>
        <taxon>Pseudomonadota</taxon>
        <taxon>Betaproteobacteria</taxon>
        <taxon>Burkholderiales</taxon>
        <taxon>Burkholderiaceae</taxon>
        <taxon>Pararobbsia</taxon>
    </lineage>
</organism>
<evidence type="ECO:0008006" key="3">
    <source>
        <dbReference type="Google" id="ProtNLM"/>
    </source>
</evidence>
<comment type="caution">
    <text evidence="1">The sequence shown here is derived from an EMBL/GenBank/DDBJ whole genome shotgun (WGS) entry which is preliminary data.</text>
</comment>
<proteinExistence type="predicted"/>
<name>A0A494XQA0_9BURK</name>
<dbReference type="RefSeq" id="WP_121088557.1">
    <property type="nucleotide sequence ID" value="NZ_RBZU01000009.1"/>
</dbReference>
<protein>
    <recommendedName>
        <fullName evidence="3">Type III secretion system chaperone SpaK</fullName>
    </recommendedName>
</protein>
<dbReference type="SUPFAM" id="SSF69635">
    <property type="entry name" value="Type III secretory system chaperone-like"/>
    <property type="match status" value="1"/>
</dbReference>
<dbReference type="Pfam" id="PF03519">
    <property type="entry name" value="Invas_SpaK"/>
    <property type="match status" value="1"/>
</dbReference>
<sequence length="132" mass="14515">MHVDVVALLEEGLRMVGRESLISPGLEAHSTIALDFNDSASIMIDQIDGDIWFSATLEITDERWESAALAILECVSEQSEYIASRAPSIFKRPGLVDLYALVSENFLGDAEAFLSALEGFQARVHQLFEVIA</sequence>
<dbReference type="InterPro" id="IPR003065">
    <property type="entry name" value="Invas_SpaK"/>
</dbReference>
<gene>
    <name evidence="1" type="ORF">D7S86_19740</name>
</gene>
<evidence type="ECO:0000313" key="1">
    <source>
        <dbReference type="EMBL" id="RKP50339.1"/>
    </source>
</evidence>
<dbReference type="EMBL" id="RBZU01000009">
    <property type="protein sequence ID" value="RKP50339.1"/>
    <property type="molecule type" value="Genomic_DNA"/>
</dbReference>
<keyword evidence="2" id="KW-1185">Reference proteome</keyword>
<dbReference type="Gene3D" id="3.30.1460.10">
    <property type="match status" value="1"/>
</dbReference>
<evidence type="ECO:0000313" key="2">
    <source>
        <dbReference type="Proteomes" id="UP000270342"/>
    </source>
</evidence>
<accession>A0A494XQA0</accession>
<dbReference type="AlphaFoldDB" id="A0A494XQA0"/>
<reference evidence="1 2" key="1">
    <citation type="submission" date="2018-10" db="EMBL/GenBank/DDBJ databases">
        <title>Robbsia sp. DHC34, isolated from soil.</title>
        <authorList>
            <person name="Gao Z.-H."/>
            <person name="Qiu L.-H."/>
        </authorList>
    </citation>
    <scope>NUCLEOTIDE SEQUENCE [LARGE SCALE GENOMIC DNA]</scope>
    <source>
        <strain evidence="1 2">DHC34</strain>
    </source>
</reference>
<dbReference type="OrthoDB" id="8588812at2"/>
<dbReference type="PRINTS" id="PR01305">
    <property type="entry name" value="SSPAKPROTEIN"/>
</dbReference>
<dbReference type="Proteomes" id="UP000270342">
    <property type="component" value="Unassembled WGS sequence"/>
</dbReference>